<organism evidence="2 3">
    <name type="scientific">Methanococcoides cohabitans</name>
    <dbReference type="NCBI Taxonomy" id="3136559"/>
    <lineage>
        <taxon>Archaea</taxon>
        <taxon>Methanobacteriati</taxon>
        <taxon>Methanobacteriota</taxon>
        <taxon>Stenosarchaea group</taxon>
        <taxon>Methanomicrobia</taxon>
        <taxon>Methanosarcinales</taxon>
        <taxon>Methanosarcinaceae</taxon>
        <taxon>Methanococcoides</taxon>
    </lineage>
</organism>
<dbReference type="Gene3D" id="3.90.1300.10">
    <property type="entry name" value="Amidase signature (AS) domain"/>
    <property type="match status" value="1"/>
</dbReference>
<dbReference type="RefSeq" id="WP_342126402.1">
    <property type="nucleotide sequence ID" value="NZ_JBCAUS010000002.1"/>
</dbReference>
<dbReference type="EMBL" id="JBCAUS010000002">
    <property type="protein sequence ID" value="MEL4304693.1"/>
    <property type="molecule type" value="Genomic_DNA"/>
</dbReference>
<comment type="caution">
    <text evidence="2">The sequence shown here is derived from an EMBL/GenBank/DDBJ whole genome shotgun (WGS) entry which is preliminary data.</text>
</comment>
<dbReference type="PANTHER" id="PTHR43372:SF4">
    <property type="entry name" value="FATTY-ACID AMIDE HYDROLASE 2"/>
    <property type="match status" value="1"/>
</dbReference>
<proteinExistence type="predicted"/>
<feature type="domain" description="Amidase" evidence="1">
    <location>
        <begin position="25"/>
        <end position="441"/>
    </location>
</feature>
<evidence type="ECO:0000313" key="3">
    <source>
        <dbReference type="Proteomes" id="UP001396646"/>
    </source>
</evidence>
<dbReference type="InterPro" id="IPR036928">
    <property type="entry name" value="AS_sf"/>
</dbReference>
<name>A0ABU9KS99_9EURY</name>
<reference evidence="2 3" key="1">
    <citation type="submission" date="2024-04" db="EMBL/GenBank/DDBJ databases">
        <title>Methanococcoides sp. LMO-2.</title>
        <authorList>
            <person name="Liang L."/>
        </authorList>
    </citation>
    <scope>NUCLEOTIDE SEQUENCE [LARGE SCALE GENOMIC DNA]</scope>
    <source>
        <strain evidence="2 3">LMO-2</strain>
    </source>
</reference>
<dbReference type="SUPFAM" id="SSF75304">
    <property type="entry name" value="Amidase signature (AS) enzymes"/>
    <property type="match status" value="1"/>
</dbReference>
<keyword evidence="3" id="KW-1185">Reference proteome</keyword>
<evidence type="ECO:0000259" key="1">
    <source>
        <dbReference type="Pfam" id="PF01425"/>
    </source>
</evidence>
<dbReference type="InterPro" id="IPR023631">
    <property type="entry name" value="Amidase_dom"/>
</dbReference>
<gene>
    <name evidence="2" type="ORF">WOA13_02405</name>
</gene>
<evidence type="ECO:0000313" key="2">
    <source>
        <dbReference type="EMBL" id="MEL4304693.1"/>
    </source>
</evidence>
<dbReference type="InterPro" id="IPR020556">
    <property type="entry name" value="Amidase_CS"/>
</dbReference>
<sequence>MDNIIYSSAKSLAQAIRSKEISSEEVVEAYLERIEEVNPDLNAIVQLQANEAREQARKADAALARGDIKGPLHGVPFTVKDNAEVKGITCTSGTKGRSSFIPAQDATIVTRMKEAGGILLGKTNLPELALGFESDNLVYGRTSNPYDLSLTSGGSSGGEAAIIAAGGSPLGLGNDAGGSIRLPSHFCGIAGIKPTAGRVPLTGHFQPPFGHITPLWQAGPMARFVEDLILTLPIIAGVDWHDPAIVPMPLDDPDKVEIDKLRAAVYTDNGIIPPTPEISKVVMNTAEVLSDAGMEVTEDIPEGIEQSFWLENAMFEADAGYCIEKPLEIAGTTEIHPFTKGILEECHSKAGSSADFSELLIQLDRFRSKMLSFMENYDVMICPVCASPAMPHGTTFENFSAFSYTMTYNLTGWPGAVVRAGTSPEGLPIGVQVVARPWREDVALAVAQYIEKAMGGWQPPQL</sequence>
<protein>
    <submittedName>
        <fullName evidence="2">Amidase</fullName>
    </submittedName>
</protein>
<dbReference type="PROSITE" id="PS00571">
    <property type="entry name" value="AMIDASES"/>
    <property type="match status" value="1"/>
</dbReference>
<dbReference type="PANTHER" id="PTHR43372">
    <property type="entry name" value="FATTY-ACID AMIDE HYDROLASE"/>
    <property type="match status" value="1"/>
</dbReference>
<dbReference type="Pfam" id="PF01425">
    <property type="entry name" value="Amidase"/>
    <property type="match status" value="1"/>
</dbReference>
<accession>A0ABU9KS99</accession>
<dbReference type="InterPro" id="IPR052739">
    <property type="entry name" value="FAAH2"/>
</dbReference>
<dbReference type="Proteomes" id="UP001396646">
    <property type="component" value="Unassembled WGS sequence"/>
</dbReference>